<keyword evidence="4" id="KW-0645">Protease</keyword>
<feature type="transmembrane region" description="Helical" evidence="2">
    <location>
        <begin position="341"/>
        <end position="364"/>
    </location>
</feature>
<feature type="transmembrane region" description="Helical" evidence="2">
    <location>
        <begin position="370"/>
        <end position="387"/>
    </location>
</feature>
<dbReference type="GO" id="GO:0006508">
    <property type="term" value="P:proteolysis"/>
    <property type="evidence" value="ECO:0007669"/>
    <property type="project" value="UniProtKB-KW"/>
</dbReference>
<keyword evidence="5" id="KW-1185">Reference proteome</keyword>
<evidence type="ECO:0000256" key="1">
    <source>
        <dbReference type="ARBA" id="ARBA00009067"/>
    </source>
</evidence>
<feature type="transmembrane region" description="Helical" evidence="2">
    <location>
        <begin position="100"/>
        <end position="121"/>
    </location>
</feature>
<feature type="transmembrane region" description="Helical" evidence="2">
    <location>
        <begin position="191"/>
        <end position="210"/>
    </location>
</feature>
<feature type="transmembrane region" description="Helical" evidence="2">
    <location>
        <begin position="70"/>
        <end position="88"/>
    </location>
</feature>
<keyword evidence="2" id="KW-0812">Transmembrane</keyword>
<keyword evidence="2" id="KW-0472">Membrane</keyword>
<dbReference type="Proteomes" id="UP000288291">
    <property type="component" value="Unassembled WGS sequence"/>
</dbReference>
<comment type="similarity">
    <text evidence="1">Belongs to the UPF0177 family.</text>
</comment>
<comment type="caution">
    <text evidence="4">The sequence shown here is derived from an EMBL/GenBank/DDBJ whole genome shotgun (WGS) entry which is preliminary data.</text>
</comment>
<dbReference type="Pfam" id="PF02517">
    <property type="entry name" value="Rce1-like"/>
    <property type="match status" value="1"/>
</dbReference>
<proteinExistence type="inferred from homology"/>
<feature type="transmembrane region" description="Helical" evidence="2">
    <location>
        <begin position="128"/>
        <end position="147"/>
    </location>
</feature>
<dbReference type="GO" id="GO:0080120">
    <property type="term" value="P:CAAX-box protein maturation"/>
    <property type="evidence" value="ECO:0007669"/>
    <property type="project" value="UniProtKB-ARBA"/>
</dbReference>
<keyword evidence="4" id="KW-0482">Metalloprotease</keyword>
<dbReference type="RefSeq" id="WP_103660621.1">
    <property type="nucleotide sequence ID" value="NZ_ML136873.1"/>
</dbReference>
<evidence type="ECO:0000256" key="2">
    <source>
        <dbReference type="SAM" id="Phobius"/>
    </source>
</evidence>
<feature type="transmembrane region" description="Helical" evidence="2">
    <location>
        <begin position="159"/>
        <end position="179"/>
    </location>
</feature>
<dbReference type="GO" id="GO:0008237">
    <property type="term" value="F:metallopeptidase activity"/>
    <property type="evidence" value="ECO:0007669"/>
    <property type="project" value="UniProtKB-KW"/>
</dbReference>
<feature type="transmembrane region" description="Helical" evidence="2">
    <location>
        <begin position="279"/>
        <end position="299"/>
    </location>
</feature>
<gene>
    <name evidence="4" type="ORF">EJK17_01765</name>
</gene>
<keyword evidence="4" id="KW-0378">Hydrolase</keyword>
<keyword evidence="2" id="KW-1133">Transmembrane helix</keyword>
<evidence type="ECO:0000259" key="3">
    <source>
        <dbReference type="Pfam" id="PF02517"/>
    </source>
</evidence>
<evidence type="ECO:0000313" key="5">
    <source>
        <dbReference type="Proteomes" id="UP000288291"/>
    </source>
</evidence>
<accession>A0A437SX03</accession>
<name>A0A437SX03_9LACO</name>
<sequence>MKKYWKNIYHLQLLVNIAIGIYFIFWLDPAVDAEPVTKYTDIIFTGIVLLLFLLNFIWTKNKYISFSVRWASIITLPMIFLYFLSGIFDTWSDNFSQHNLYAAIYMLLICVLFIPIAETVFKQVISPLGKMISVLFLFVETVTLGYYDTFSKLSPIIKAINDYHVASAVASFLVFQIILDQKMSLRKLKNPYFSFLILILIILFNIWLAFFEQFFGNAHSYAEAFWDWGHNFDPTAFTFFEFNFSNVFRSLYAGILEEGMRVLNIIMLLVIFKNTKYRLSLSVFISSLIFALLHFNLLFDPSRDLISVIQQVIVVFGVGCLWAVTYLYTGQLWLNVLLHTFFDYIAFSTTPLAHAALSPLSIYYDGFVEAIFLALIPILFTIFMFFGKRKQTMLDNADQLIQPQIED</sequence>
<dbReference type="AlphaFoldDB" id="A0A437SX03"/>
<feature type="domain" description="CAAX prenyl protease 2/Lysostaphin resistance protein A-like" evidence="3">
    <location>
        <begin position="249"/>
        <end position="345"/>
    </location>
</feature>
<protein>
    <submittedName>
        <fullName evidence="4">CPBP family intramembrane metalloprotease</fullName>
    </submittedName>
</protein>
<dbReference type="InterPro" id="IPR003675">
    <property type="entry name" value="Rce1/LyrA-like_dom"/>
</dbReference>
<feature type="transmembrane region" description="Helical" evidence="2">
    <location>
        <begin position="305"/>
        <end position="329"/>
    </location>
</feature>
<dbReference type="EMBL" id="RXIA01000004">
    <property type="protein sequence ID" value="RVU71453.1"/>
    <property type="molecule type" value="Genomic_DNA"/>
</dbReference>
<evidence type="ECO:0000313" key="4">
    <source>
        <dbReference type="EMBL" id="RVU71453.1"/>
    </source>
</evidence>
<feature type="transmembrane region" description="Helical" evidence="2">
    <location>
        <begin position="251"/>
        <end position="272"/>
    </location>
</feature>
<dbReference type="GO" id="GO:0004175">
    <property type="term" value="F:endopeptidase activity"/>
    <property type="evidence" value="ECO:0007669"/>
    <property type="project" value="UniProtKB-ARBA"/>
</dbReference>
<feature type="transmembrane region" description="Helical" evidence="2">
    <location>
        <begin position="39"/>
        <end position="58"/>
    </location>
</feature>
<reference evidence="4 5" key="1">
    <citation type="submission" date="2018-12" db="EMBL/GenBank/DDBJ databases">
        <authorList>
            <person name="Meng J."/>
        </authorList>
    </citation>
    <scope>NUCLEOTIDE SEQUENCE [LARGE SCALE GENOMIC DNA]</scope>
    <source>
        <strain evidence="4 5">HT111-2</strain>
    </source>
</reference>
<feature type="transmembrane region" description="Helical" evidence="2">
    <location>
        <begin position="7"/>
        <end position="27"/>
    </location>
</feature>
<organism evidence="4 5">
    <name type="scientific">Lactobacillus xujianguonis</name>
    <dbReference type="NCBI Taxonomy" id="2495899"/>
    <lineage>
        <taxon>Bacteria</taxon>
        <taxon>Bacillati</taxon>
        <taxon>Bacillota</taxon>
        <taxon>Bacilli</taxon>
        <taxon>Lactobacillales</taxon>
        <taxon>Lactobacillaceae</taxon>
        <taxon>Lactobacillus</taxon>
    </lineage>
</organism>